<dbReference type="Pfam" id="PF21365">
    <property type="entry name" value="Glyco_hydro_31_3rd"/>
    <property type="match status" value="1"/>
</dbReference>
<dbReference type="RefSeq" id="WP_344444481.1">
    <property type="nucleotide sequence ID" value="NZ_BAAALF010000115.1"/>
</dbReference>
<dbReference type="CDD" id="cd14752">
    <property type="entry name" value="GH31_N"/>
    <property type="match status" value="1"/>
</dbReference>
<reference evidence="8 9" key="1">
    <citation type="journal article" date="2019" name="Int. J. Syst. Evol. Microbiol.">
        <title>The Global Catalogue of Microorganisms (GCM) 10K type strain sequencing project: providing services to taxonomists for standard genome sequencing and annotation.</title>
        <authorList>
            <consortium name="The Broad Institute Genomics Platform"/>
            <consortium name="The Broad Institute Genome Sequencing Center for Infectious Disease"/>
            <person name="Wu L."/>
            <person name="Ma J."/>
        </authorList>
    </citation>
    <scope>NUCLEOTIDE SEQUENCE [LARGE SCALE GENOMIC DNA]</scope>
    <source>
        <strain evidence="8 9">JCM 13004</strain>
    </source>
</reference>
<feature type="domain" description="Glycosyl hydrolase family 31 C-terminal" evidence="7">
    <location>
        <begin position="670"/>
        <end position="756"/>
    </location>
</feature>
<protein>
    <recommendedName>
        <fullName evidence="10">Galactose mutarotase-like protein</fullName>
    </recommendedName>
</protein>
<feature type="region of interest" description="Disordered" evidence="3">
    <location>
        <begin position="72"/>
        <end position="97"/>
    </location>
</feature>
<dbReference type="InterPro" id="IPR017853">
    <property type="entry name" value="GH"/>
</dbReference>
<feature type="compositionally biased region" description="Pro residues" evidence="3">
    <location>
        <begin position="10"/>
        <end position="19"/>
    </location>
</feature>
<evidence type="ECO:0000256" key="1">
    <source>
        <dbReference type="ARBA" id="ARBA00007806"/>
    </source>
</evidence>
<dbReference type="Pfam" id="PF13802">
    <property type="entry name" value="Gal_mutarotas_2"/>
    <property type="match status" value="1"/>
</dbReference>
<keyword evidence="9" id="KW-1185">Reference proteome</keyword>
<dbReference type="InterPro" id="IPR000322">
    <property type="entry name" value="Glyco_hydro_31_TIM"/>
</dbReference>
<dbReference type="Gene3D" id="2.60.120.380">
    <property type="match status" value="1"/>
</dbReference>
<dbReference type="InterPro" id="IPR033403">
    <property type="entry name" value="DUF5110"/>
</dbReference>
<dbReference type="PANTHER" id="PTHR43863:SF2">
    <property type="entry name" value="MALTASE-GLUCOAMYLASE"/>
    <property type="match status" value="1"/>
</dbReference>
<dbReference type="SUPFAM" id="SSF51011">
    <property type="entry name" value="Glycosyl hydrolase domain"/>
    <property type="match status" value="1"/>
</dbReference>
<dbReference type="Gene3D" id="2.60.40.1180">
    <property type="entry name" value="Golgi alpha-mannosidase II"/>
    <property type="match status" value="2"/>
</dbReference>
<evidence type="ECO:0000256" key="2">
    <source>
        <dbReference type="RuleBase" id="RU361185"/>
    </source>
</evidence>
<evidence type="ECO:0000259" key="7">
    <source>
        <dbReference type="Pfam" id="PF21365"/>
    </source>
</evidence>
<evidence type="ECO:0000259" key="4">
    <source>
        <dbReference type="Pfam" id="PF01055"/>
    </source>
</evidence>
<dbReference type="InterPro" id="IPR011013">
    <property type="entry name" value="Gal_mutarotase_sf_dom"/>
</dbReference>
<evidence type="ECO:0000259" key="5">
    <source>
        <dbReference type="Pfam" id="PF13802"/>
    </source>
</evidence>
<evidence type="ECO:0000256" key="3">
    <source>
        <dbReference type="SAM" id="MobiDB-lite"/>
    </source>
</evidence>
<evidence type="ECO:0000259" key="6">
    <source>
        <dbReference type="Pfam" id="PF17137"/>
    </source>
</evidence>
<proteinExistence type="inferred from homology"/>
<keyword evidence="2" id="KW-0326">Glycosidase</keyword>
<dbReference type="PANTHER" id="PTHR43863">
    <property type="entry name" value="HYDROLASE, PUTATIVE (AFU_ORTHOLOGUE AFUA_1G03140)-RELATED"/>
    <property type="match status" value="1"/>
</dbReference>
<dbReference type="Gene3D" id="2.60.40.1760">
    <property type="entry name" value="glycosyl hydrolase (family 31)"/>
    <property type="match status" value="1"/>
</dbReference>
<dbReference type="EMBL" id="BAAALF010000115">
    <property type="protein sequence ID" value="GAA1255636.1"/>
    <property type="molecule type" value="Genomic_DNA"/>
</dbReference>
<dbReference type="SUPFAM" id="SSF51445">
    <property type="entry name" value="(Trans)glycosidases"/>
    <property type="match status" value="1"/>
</dbReference>
<name>A0ABN1WMX1_9ACTN</name>
<organism evidence="8 9">
    <name type="scientific">Kitasatospora nipponensis</name>
    <dbReference type="NCBI Taxonomy" id="258049"/>
    <lineage>
        <taxon>Bacteria</taxon>
        <taxon>Bacillati</taxon>
        <taxon>Actinomycetota</taxon>
        <taxon>Actinomycetes</taxon>
        <taxon>Kitasatosporales</taxon>
        <taxon>Streptomycetaceae</taxon>
        <taxon>Kitasatospora</taxon>
    </lineage>
</organism>
<dbReference type="Pfam" id="PF01055">
    <property type="entry name" value="Glyco_hydro_31_2nd"/>
    <property type="match status" value="1"/>
</dbReference>
<accession>A0ABN1WMX1</accession>
<dbReference type="InterPro" id="IPR051816">
    <property type="entry name" value="Glycosyl_Hydrolase_31"/>
</dbReference>
<comment type="similarity">
    <text evidence="1 2">Belongs to the glycosyl hydrolase 31 family.</text>
</comment>
<evidence type="ECO:0008006" key="10">
    <source>
        <dbReference type="Google" id="ProtNLM"/>
    </source>
</evidence>
<dbReference type="InterPro" id="IPR025887">
    <property type="entry name" value="Glyco_hydro_31_N_dom"/>
</dbReference>
<evidence type="ECO:0000313" key="8">
    <source>
        <dbReference type="EMBL" id="GAA1255636.1"/>
    </source>
</evidence>
<sequence>MRTLLHPRLPHPPHQPHPPQRPRRRRPPRTGALGALTAVLAVLCALLGGQPAAHAATPPGGTLSLTGARTLSWQGQSYPNGSTPDPAHCPSEADDPQHQVCDRFDLTVDVPADYWRENPDGGVPLSISWPDATNDFDLYVYDSAGHEVAESASAADPEATVIPNASGLYHVLVVPYAVTGSGYTATAQIPQPTTVGDATGISRSGDGYLIAAGTAKARVDFTGESVFRLQLAPDGTFTDPPAGEMIPTAPATIKTLRERDAGSYYAISSQELTLRAYKSPLRFALYTADDRTLVWQETRGLTWTQDAMSQTLARGPQEQFYGAGEQNGSFSHRDQRVHVANSFDWNEGGYNNSQPFYLSSSGYGVFRNTFAPGVYDFHDPVRTSAQERRFDGYYFYGPDLKKIISQYTDLVGKPFMPPVYGLEPGDSDCYLHNANRGERHTLDALTVADGYTSHQDPLGWMLVNDGYGCGYENLQQTGQGLRDHAMQLGLWTSTGLPNQGEEVQAGVRVRKLDVGWVGPGYQFALDGCQQAKSGIEQNSDARGFVWLPVSWAGAQRCGVLWSGDQTGSYDYVRWQIPTYAGSTMSGIAYNTGDVGGIFGSDPRVETRDLEWKTFIPTIMTMDGWAATDKQPWLAGEPYSSVNQRYLQLKERLLPYLYTLAADAHRTGVGAVRPLVLEYPDDPRTWGDAARYEFLSGKDFLVAPVYDNSETRDGIYLPKGTWVDYWTGKTYQGPTTLDGYRAPLDTLPLFVRAGAVVPMWPQGTLSWQSRDTGRLDYDIYAQGQSSYTLYEDDGTTRAYQQGASATQQVTVRAVGQGHGVTTVDVGPSVGTYTGKPAARSYGFSVHVGAGPAAVLLGGRSLTGYPSQTALDAAGSGWSYDAAAGVVHVRTPQQSTGSGFSLLLAGAGGLTG</sequence>
<dbReference type="InterPro" id="IPR048395">
    <property type="entry name" value="Glyco_hydro_31_C"/>
</dbReference>
<feature type="domain" description="Glycoside hydrolase family 31 N-terminal" evidence="5">
    <location>
        <begin position="217"/>
        <end position="376"/>
    </location>
</feature>
<gene>
    <name evidence="8" type="ORF">GCM10009665_52690</name>
</gene>
<feature type="domain" description="Glycoside hydrolase family 31 TIM barrel" evidence="4">
    <location>
        <begin position="534"/>
        <end position="659"/>
    </location>
</feature>
<comment type="caution">
    <text evidence="8">The sequence shown here is derived from an EMBL/GenBank/DDBJ whole genome shotgun (WGS) entry which is preliminary data.</text>
</comment>
<dbReference type="Pfam" id="PF17137">
    <property type="entry name" value="DUF5110"/>
    <property type="match status" value="1"/>
</dbReference>
<feature type="domain" description="DUF5110" evidence="6">
    <location>
        <begin position="774"/>
        <end position="846"/>
    </location>
</feature>
<keyword evidence="2" id="KW-0378">Hydrolase</keyword>
<feature type="compositionally biased region" description="Polar residues" evidence="3">
    <location>
        <begin position="72"/>
        <end position="83"/>
    </location>
</feature>
<dbReference type="SUPFAM" id="SSF74650">
    <property type="entry name" value="Galactose mutarotase-like"/>
    <property type="match status" value="1"/>
</dbReference>
<dbReference type="InterPro" id="IPR013780">
    <property type="entry name" value="Glyco_hydro_b"/>
</dbReference>
<dbReference type="Proteomes" id="UP001500037">
    <property type="component" value="Unassembled WGS sequence"/>
</dbReference>
<dbReference type="Gene3D" id="3.20.20.80">
    <property type="entry name" value="Glycosidases"/>
    <property type="match status" value="1"/>
</dbReference>
<feature type="region of interest" description="Disordered" evidence="3">
    <location>
        <begin position="1"/>
        <end position="30"/>
    </location>
</feature>
<evidence type="ECO:0000313" key="9">
    <source>
        <dbReference type="Proteomes" id="UP001500037"/>
    </source>
</evidence>